<reference evidence="2 3" key="1">
    <citation type="submission" date="2017-04" db="EMBL/GenBank/DDBJ databases">
        <title>Draft genome sequence of Tuber borchii Vittad., a whitish edible truffle.</title>
        <authorList>
            <consortium name="DOE Joint Genome Institute"/>
            <person name="Murat C."/>
            <person name="Kuo A."/>
            <person name="Barry K.W."/>
            <person name="Clum A."/>
            <person name="Dockter R.B."/>
            <person name="Fauchery L."/>
            <person name="Iotti M."/>
            <person name="Kohler A."/>
            <person name="Labutti K."/>
            <person name="Lindquist E.A."/>
            <person name="Lipzen A."/>
            <person name="Ohm R.A."/>
            <person name="Wang M."/>
            <person name="Grigoriev I.V."/>
            <person name="Zambonelli A."/>
            <person name="Martin F.M."/>
        </authorList>
    </citation>
    <scope>NUCLEOTIDE SEQUENCE [LARGE SCALE GENOMIC DNA]</scope>
    <source>
        <strain evidence="2 3">Tbo3840</strain>
    </source>
</reference>
<evidence type="ECO:0000256" key="1">
    <source>
        <dbReference type="SAM" id="MobiDB-lite"/>
    </source>
</evidence>
<protein>
    <submittedName>
        <fullName evidence="2">Uncharacterized protein</fullName>
    </submittedName>
</protein>
<dbReference type="OrthoDB" id="5389241at2759"/>
<proteinExistence type="predicted"/>
<evidence type="ECO:0000313" key="3">
    <source>
        <dbReference type="Proteomes" id="UP000244722"/>
    </source>
</evidence>
<keyword evidence="3" id="KW-1185">Reference proteome</keyword>
<feature type="region of interest" description="Disordered" evidence="1">
    <location>
        <begin position="153"/>
        <end position="181"/>
    </location>
</feature>
<dbReference type="AlphaFoldDB" id="A0A2T6ZXT7"/>
<comment type="caution">
    <text evidence="2">The sequence shown here is derived from an EMBL/GenBank/DDBJ whole genome shotgun (WGS) entry which is preliminary data.</text>
</comment>
<dbReference type="EMBL" id="NESQ01000068">
    <property type="protein sequence ID" value="PUU80286.1"/>
    <property type="molecule type" value="Genomic_DNA"/>
</dbReference>
<gene>
    <name evidence="2" type="ORF">B9Z19DRAFT_1172306</name>
</gene>
<sequence length="208" mass="23857">MPYQFSSLNLNLTFSPGEFPCPNRQCPTKFYVEIPLLVQNTRTRTTLPATISQPTRDLLVGQCYACQERICLLCLNTKHVSSQCEVTPCSVALDKFREAWGAFEKACPTSIRARHEGSIEERVMGDLDVWDAMMLVHQVRLREARFKELEEEGDGGSFVSVGDSEMSWEEETEETEEEKEARVWEGLRRELRDAYEVLMEGCKCSDRN</sequence>
<evidence type="ECO:0000313" key="2">
    <source>
        <dbReference type="EMBL" id="PUU80286.1"/>
    </source>
</evidence>
<organism evidence="2 3">
    <name type="scientific">Tuber borchii</name>
    <name type="common">White truffle</name>
    <dbReference type="NCBI Taxonomy" id="42251"/>
    <lineage>
        <taxon>Eukaryota</taxon>
        <taxon>Fungi</taxon>
        <taxon>Dikarya</taxon>
        <taxon>Ascomycota</taxon>
        <taxon>Pezizomycotina</taxon>
        <taxon>Pezizomycetes</taxon>
        <taxon>Pezizales</taxon>
        <taxon>Tuberaceae</taxon>
        <taxon>Tuber</taxon>
    </lineage>
</organism>
<dbReference type="Proteomes" id="UP000244722">
    <property type="component" value="Unassembled WGS sequence"/>
</dbReference>
<name>A0A2T6ZXT7_TUBBO</name>
<accession>A0A2T6ZXT7</accession>
<feature type="compositionally biased region" description="Acidic residues" evidence="1">
    <location>
        <begin position="166"/>
        <end position="178"/>
    </location>
</feature>